<organism evidence="2">
    <name type="scientific">Fibrocapsa japonica</name>
    <dbReference type="NCBI Taxonomy" id="94617"/>
    <lineage>
        <taxon>Eukaryota</taxon>
        <taxon>Sar</taxon>
        <taxon>Stramenopiles</taxon>
        <taxon>Ochrophyta</taxon>
        <taxon>Raphidophyceae</taxon>
        <taxon>Chattonellales</taxon>
        <taxon>Chattonellaceae</taxon>
        <taxon>Fibrocapsa</taxon>
    </lineage>
</organism>
<sequence>MALLTMPMLVMNMGGEMVYILQQRLQAQQVPPEKKTKVLQDVVRTMYSTSFISELFKPQPMYTNTATKQIFDKLAHSSIMKLNESSMEKLYDLMTMGVKYQVLLCNQPEQLLQVTLNHLEALKVVVESPVVLSLVESAAEMAVETYGRLSAGDWIMLRQQLLAFFKGRKIKVSLFLKTGIQRLDGTVVLNCAGPVPMGGEVPGTIRYFRDGDLVDTQAFESKAAERGALPCPSSIFEASSSLGGNLYAEGDHARAQAQVMQSDAAKAAAKAIGQRRTALPKRRGGPGGDRGGDYKAQAKTNITAELNLLANLLGTAVKEVDGEAKKSDLKPFKINLFPNDVDDSADGKEDGVRTIILDSASDRKTALDMMKELDLEDEGKDEKKGAKDDDDDLLALMDSAAK</sequence>
<dbReference type="AlphaFoldDB" id="A0A7S2V690"/>
<dbReference type="InterPro" id="IPR019332">
    <property type="entry name" value="OSCP1"/>
</dbReference>
<proteinExistence type="predicted"/>
<feature type="region of interest" description="Disordered" evidence="1">
    <location>
        <begin position="373"/>
        <end position="392"/>
    </location>
</feature>
<dbReference type="PANTHER" id="PTHR21439:SF0">
    <property type="entry name" value="PROTEIN OSCP1"/>
    <property type="match status" value="1"/>
</dbReference>
<gene>
    <name evidence="2" type="ORF">FJAP1339_LOCUS9464</name>
</gene>
<protein>
    <submittedName>
        <fullName evidence="2">Uncharacterized protein</fullName>
    </submittedName>
</protein>
<evidence type="ECO:0000313" key="2">
    <source>
        <dbReference type="EMBL" id="CAD9870100.1"/>
    </source>
</evidence>
<evidence type="ECO:0000256" key="1">
    <source>
        <dbReference type="SAM" id="MobiDB-lite"/>
    </source>
</evidence>
<dbReference type="Pfam" id="PF10188">
    <property type="entry name" value="Oscp1"/>
    <property type="match status" value="1"/>
</dbReference>
<dbReference type="PANTHER" id="PTHR21439">
    <property type="entry name" value="OXIDORED-NITRO DOMAIN-CONTAINING PROTEIN"/>
    <property type="match status" value="1"/>
</dbReference>
<accession>A0A7S2V690</accession>
<reference evidence="2" key="1">
    <citation type="submission" date="2021-01" db="EMBL/GenBank/DDBJ databases">
        <authorList>
            <person name="Corre E."/>
            <person name="Pelletier E."/>
            <person name="Niang G."/>
            <person name="Scheremetjew M."/>
            <person name="Finn R."/>
            <person name="Kale V."/>
            <person name="Holt S."/>
            <person name="Cochrane G."/>
            <person name="Meng A."/>
            <person name="Brown T."/>
            <person name="Cohen L."/>
        </authorList>
    </citation>
    <scope>NUCLEOTIDE SEQUENCE</scope>
    <source>
        <strain evidence="2">CCMP1661</strain>
    </source>
</reference>
<name>A0A7S2V690_9STRA</name>
<dbReference type="GO" id="GO:0005737">
    <property type="term" value="C:cytoplasm"/>
    <property type="evidence" value="ECO:0007669"/>
    <property type="project" value="TreeGrafter"/>
</dbReference>
<feature type="region of interest" description="Disordered" evidence="1">
    <location>
        <begin position="273"/>
        <end position="293"/>
    </location>
</feature>
<dbReference type="GO" id="GO:0005886">
    <property type="term" value="C:plasma membrane"/>
    <property type="evidence" value="ECO:0007669"/>
    <property type="project" value="TreeGrafter"/>
</dbReference>
<dbReference type="EMBL" id="HBHR01018728">
    <property type="protein sequence ID" value="CAD9870100.1"/>
    <property type="molecule type" value="Transcribed_RNA"/>
</dbReference>